<dbReference type="Gene3D" id="2.60.120.590">
    <property type="entry name" value="Alpha-ketoglutarate-dependent dioxygenase AlkB-like"/>
    <property type="match status" value="1"/>
</dbReference>
<dbReference type="InterPro" id="IPR027450">
    <property type="entry name" value="AlkB-like"/>
</dbReference>
<feature type="domain" description="Fe2OG dioxygenase" evidence="1">
    <location>
        <begin position="107"/>
        <end position="205"/>
    </location>
</feature>
<name>A0ABY2XQ47_9GAMM</name>
<keyword evidence="2" id="KW-0560">Oxidoreductase</keyword>
<dbReference type="InterPro" id="IPR032852">
    <property type="entry name" value="ALKBH2"/>
</dbReference>
<dbReference type="SUPFAM" id="SSF51197">
    <property type="entry name" value="Clavaminate synthase-like"/>
    <property type="match status" value="1"/>
</dbReference>
<gene>
    <name evidence="2" type="ORF">FGS76_04455</name>
</gene>
<protein>
    <submittedName>
        <fullName evidence="2">Alpha-ketoglutarate-dependent dioxygenase AlkB</fullName>
    </submittedName>
</protein>
<dbReference type="InterPro" id="IPR005123">
    <property type="entry name" value="Oxoglu/Fe-dep_dioxygenase_dom"/>
</dbReference>
<dbReference type="InterPro" id="IPR037151">
    <property type="entry name" value="AlkB-like_sf"/>
</dbReference>
<dbReference type="Proteomes" id="UP000739180">
    <property type="component" value="Unassembled WGS sequence"/>
</dbReference>
<keyword evidence="3" id="KW-1185">Reference proteome</keyword>
<dbReference type="GO" id="GO:0051213">
    <property type="term" value="F:dioxygenase activity"/>
    <property type="evidence" value="ECO:0007669"/>
    <property type="project" value="UniProtKB-KW"/>
</dbReference>
<keyword evidence="2" id="KW-0223">Dioxygenase</keyword>
<sequence length="210" mass="24079">MSVNSSLACPPTWPTPTELGQGARLWLFSGVLGDHADALFHTLCNELPWERPRVRVFGRQHPVPRLTCWLADPGVRYRYSGLVHEGRGWPEALTTLRRRLGALTGRAPNGVLANLYRDGDDTMGWHRDNEPELGPMPWVLSYNLGAARDFALRRHGEHRQCRVLTLRHDDLLVMSPRVQHHFEHALPRRRRVDAPRLNLTFREIQGLDRG</sequence>
<reference evidence="2 3" key="1">
    <citation type="submission" date="2019-05" db="EMBL/GenBank/DDBJ databases">
        <title>Genome of Alcanivorax gelatiniphagus, an oil degrading marine bacteria.</title>
        <authorList>
            <person name="Kwon K.K."/>
        </authorList>
    </citation>
    <scope>NUCLEOTIDE SEQUENCE [LARGE SCALE GENOMIC DNA]</scope>
    <source>
        <strain evidence="2 3">MEBiC 08158</strain>
    </source>
</reference>
<comment type="caution">
    <text evidence="2">The sequence shown here is derived from an EMBL/GenBank/DDBJ whole genome shotgun (WGS) entry which is preliminary data.</text>
</comment>
<accession>A0ABY2XQ47</accession>
<dbReference type="EMBL" id="VCQT01000019">
    <property type="protein sequence ID" value="TMW14180.1"/>
    <property type="molecule type" value="Genomic_DNA"/>
</dbReference>
<organism evidence="2 3">
    <name type="scientific">Alloalcanivorax gelatiniphagus</name>
    <dbReference type="NCBI Taxonomy" id="1194167"/>
    <lineage>
        <taxon>Bacteria</taxon>
        <taxon>Pseudomonadati</taxon>
        <taxon>Pseudomonadota</taxon>
        <taxon>Gammaproteobacteria</taxon>
        <taxon>Oceanospirillales</taxon>
        <taxon>Alcanivoracaceae</taxon>
        <taxon>Alloalcanivorax</taxon>
    </lineage>
</organism>
<dbReference type="PROSITE" id="PS51471">
    <property type="entry name" value="FE2OG_OXY"/>
    <property type="match status" value="1"/>
</dbReference>
<dbReference type="PANTHER" id="PTHR31573">
    <property type="entry name" value="ALPHA-KETOGLUTARATE-DEPENDENT DIOXYGENASE ALKB HOMOLOG 2"/>
    <property type="match status" value="1"/>
</dbReference>
<dbReference type="Pfam" id="PF13532">
    <property type="entry name" value="2OG-FeII_Oxy_2"/>
    <property type="match status" value="1"/>
</dbReference>
<dbReference type="RefSeq" id="WP_138771419.1">
    <property type="nucleotide sequence ID" value="NZ_JBHSSX010000098.1"/>
</dbReference>
<evidence type="ECO:0000259" key="1">
    <source>
        <dbReference type="PROSITE" id="PS51471"/>
    </source>
</evidence>
<evidence type="ECO:0000313" key="2">
    <source>
        <dbReference type="EMBL" id="TMW14180.1"/>
    </source>
</evidence>
<evidence type="ECO:0000313" key="3">
    <source>
        <dbReference type="Proteomes" id="UP000739180"/>
    </source>
</evidence>
<proteinExistence type="predicted"/>
<dbReference type="PANTHER" id="PTHR31573:SF1">
    <property type="entry name" value="DNA OXIDATIVE DEMETHYLASE ALKBH2"/>
    <property type="match status" value="1"/>
</dbReference>